<name>A0ABW9A6V7_9BURK</name>
<evidence type="ECO:0000313" key="1">
    <source>
        <dbReference type="EMBL" id="MFL9923600.1"/>
    </source>
</evidence>
<dbReference type="Proteomes" id="UP001629246">
    <property type="component" value="Unassembled WGS sequence"/>
</dbReference>
<comment type="caution">
    <text evidence="1">The sequence shown here is derived from an EMBL/GenBank/DDBJ whole genome shotgun (WGS) entry which is preliminary data.</text>
</comment>
<protein>
    <submittedName>
        <fullName evidence="1">Pectate lyase</fullName>
    </submittedName>
</protein>
<dbReference type="Pfam" id="PF09492">
    <property type="entry name" value="Pec_lyase"/>
    <property type="match status" value="1"/>
</dbReference>
<dbReference type="Gene3D" id="1.50.10.20">
    <property type="match status" value="1"/>
</dbReference>
<evidence type="ECO:0000313" key="2">
    <source>
        <dbReference type="Proteomes" id="UP001629246"/>
    </source>
</evidence>
<dbReference type="RefSeq" id="WP_408155394.1">
    <property type="nucleotide sequence ID" value="NZ_JAQQFM010000002.1"/>
</dbReference>
<dbReference type="InterPro" id="IPR008928">
    <property type="entry name" value="6-hairpin_glycosidase_sf"/>
</dbReference>
<dbReference type="GO" id="GO:0016829">
    <property type="term" value="F:lyase activity"/>
    <property type="evidence" value="ECO:0007669"/>
    <property type="project" value="UniProtKB-KW"/>
</dbReference>
<proteinExistence type="predicted"/>
<dbReference type="SUPFAM" id="SSF48208">
    <property type="entry name" value="Six-hairpin glycosidases"/>
    <property type="match status" value="1"/>
</dbReference>
<accession>A0ABW9A6V7</accession>
<sequence>MQHIKQVIKDKLGASVAPVQSIEQHLKAAADWLLLAQRSTADDGVAHSYDIRARKWNASYPETTGYIIPTLYDYAKNYDAPEYAAAALRMTQWESEIQMADGGVRAGTMDAEIVAPTIFNTGQALFGWASAYQNTGNEDFRVSLIRATDWLLAAQDEDGAWRRFPSPFTTSKVNSYNTRSSFGMVRAFQAVGDERYLLAAVKNVEWTLSRAQENGWLPDNCLAQNPDLTALTHTIAYSIRGILEVGVAANRPDFIARALHMARMVALQQRADGALPAYYTPQWTTRVSWSCITGNSQMAINWLRLAQLSGDAGLIEYARRANRFNMSIQDLRTDNLNVRGALKGSHPVNGSYMKYRYPNWATKFFMDGLMLEQLFDKVDNIG</sequence>
<dbReference type="EMBL" id="JAQQFM010000002">
    <property type="protein sequence ID" value="MFL9923600.1"/>
    <property type="molecule type" value="Genomic_DNA"/>
</dbReference>
<organism evidence="1 2">
    <name type="scientific">Herbaspirillum lusitanum</name>
    <dbReference type="NCBI Taxonomy" id="213312"/>
    <lineage>
        <taxon>Bacteria</taxon>
        <taxon>Pseudomonadati</taxon>
        <taxon>Pseudomonadota</taxon>
        <taxon>Betaproteobacteria</taxon>
        <taxon>Burkholderiales</taxon>
        <taxon>Oxalobacteraceae</taxon>
        <taxon>Herbaspirillum</taxon>
    </lineage>
</organism>
<gene>
    <name evidence="1" type="ORF">PQR62_04960</name>
</gene>
<reference evidence="1 2" key="1">
    <citation type="journal article" date="2024" name="Chem. Sci.">
        <title>Discovery of megapolipeptins by genome mining of a Burkholderiales bacteria collection.</title>
        <authorList>
            <person name="Paulo B.S."/>
            <person name="Recchia M.J.J."/>
            <person name="Lee S."/>
            <person name="Fergusson C.H."/>
            <person name="Romanowski S.B."/>
            <person name="Hernandez A."/>
            <person name="Krull N."/>
            <person name="Liu D.Y."/>
            <person name="Cavanagh H."/>
            <person name="Bos A."/>
            <person name="Gray C.A."/>
            <person name="Murphy B.T."/>
            <person name="Linington R.G."/>
            <person name="Eustaquio A.S."/>
        </authorList>
    </citation>
    <scope>NUCLEOTIDE SEQUENCE [LARGE SCALE GENOMIC DNA]</scope>
    <source>
        <strain evidence="1 2">RL21-008-BIB-A</strain>
    </source>
</reference>
<dbReference type="InterPro" id="IPR012669">
    <property type="entry name" value="Pectate_lyase"/>
</dbReference>
<keyword evidence="1" id="KW-0456">Lyase</keyword>
<keyword evidence="2" id="KW-1185">Reference proteome</keyword>